<dbReference type="InParanoid" id="A0A2G4YTF8"/>
<name>A0A2G4YTF8_9PROT</name>
<evidence type="ECO:0000256" key="1">
    <source>
        <dbReference type="SAM" id="SignalP"/>
    </source>
</evidence>
<proteinExistence type="predicted"/>
<evidence type="ECO:0000313" key="3">
    <source>
        <dbReference type="Proteomes" id="UP000229730"/>
    </source>
</evidence>
<feature type="signal peptide" evidence="1">
    <location>
        <begin position="1"/>
        <end position="27"/>
    </location>
</feature>
<comment type="caution">
    <text evidence="2">The sequence shown here is derived from an EMBL/GenBank/DDBJ whole genome shotgun (WGS) entry which is preliminary data.</text>
</comment>
<gene>
    <name evidence="2" type="ORF">CRD36_02515</name>
</gene>
<accession>A0A2G4YTF8</accession>
<evidence type="ECO:0000313" key="2">
    <source>
        <dbReference type="EMBL" id="PHZ85583.1"/>
    </source>
</evidence>
<keyword evidence="1" id="KW-0732">Signal</keyword>
<protein>
    <recommendedName>
        <fullName evidence="4">PepSY domain-containing protein</fullName>
    </recommendedName>
</protein>
<organism evidence="2 3">
    <name type="scientific">Paremcibacter congregatus</name>
    <dbReference type="NCBI Taxonomy" id="2043170"/>
    <lineage>
        <taxon>Bacteria</taxon>
        <taxon>Pseudomonadati</taxon>
        <taxon>Pseudomonadota</taxon>
        <taxon>Alphaproteobacteria</taxon>
        <taxon>Emcibacterales</taxon>
        <taxon>Emcibacteraceae</taxon>
        <taxon>Paremcibacter</taxon>
    </lineage>
</organism>
<feature type="chain" id="PRO_5013565990" description="PepSY domain-containing protein" evidence="1">
    <location>
        <begin position="28"/>
        <end position="117"/>
    </location>
</feature>
<dbReference type="RefSeq" id="WP_099471166.1">
    <property type="nucleotide sequence ID" value="NZ_CP041025.1"/>
</dbReference>
<reference evidence="2 3" key="1">
    <citation type="submission" date="2017-10" db="EMBL/GenBank/DDBJ databases">
        <title>Frigbacter circumglobatus gen. nov. sp. nov., isolated from sediment cultured in situ.</title>
        <authorList>
            <person name="Zhao Z."/>
        </authorList>
    </citation>
    <scope>NUCLEOTIDE SEQUENCE [LARGE SCALE GENOMIC DNA]</scope>
    <source>
        <strain evidence="2 3">ZYL</strain>
    </source>
</reference>
<dbReference type="AlphaFoldDB" id="A0A2G4YTF8"/>
<dbReference type="Proteomes" id="UP000229730">
    <property type="component" value="Unassembled WGS sequence"/>
</dbReference>
<evidence type="ECO:0008006" key="4">
    <source>
        <dbReference type="Google" id="ProtNLM"/>
    </source>
</evidence>
<sequence>MRISPLHKITALFFGLIMTTGLPSSWAQSTTADTAVTFTDQDAKRIARRYLDSIGFLRAGTSLHVTAAIDDAELKEGTWIVRVRTGKRLPTTKGVVLINAQTGEVQKTWKASHTGTQ</sequence>
<dbReference type="EMBL" id="PDEM01000009">
    <property type="protein sequence ID" value="PHZ85583.1"/>
    <property type="molecule type" value="Genomic_DNA"/>
</dbReference>
<keyword evidence="3" id="KW-1185">Reference proteome</keyword>